<protein>
    <submittedName>
        <fullName evidence="1">Uncharacterized protein</fullName>
    </submittedName>
</protein>
<evidence type="ECO:0000313" key="1">
    <source>
        <dbReference type="EMBL" id="OGK05000.1"/>
    </source>
</evidence>
<comment type="caution">
    <text evidence="1">The sequence shown here is derived from an EMBL/GenBank/DDBJ whole genome shotgun (WGS) entry which is preliminary data.</text>
</comment>
<proteinExistence type="predicted"/>
<name>A0A1F7FE77_UNCRA</name>
<organism evidence="1 2">
    <name type="scientific">Candidatus Raymondbacteria bacterium RIFOXYD12_FULL_49_13</name>
    <dbReference type="NCBI Taxonomy" id="1817890"/>
    <lineage>
        <taxon>Bacteria</taxon>
        <taxon>Raymondiibacteriota</taxon>
    </lineage>
</organism>
<dbReference type="Proteomes" id="UP000179243">
    <property type="component" value="Unassembled WGS sequence"/>
</dbReference>
<dbReference type="AlphaFoldDB" id="A0A1F7FE77"/>
<dbReference type="EMBL" id="MFYX01000064">
    <property type="protein sequence ID" value="OGK05000.1"/>
    <property type="molecule type" value="Genomic_DNA"/>
</dbReference>
<evidence type="ECO:0000313" key="2">
    <source>
        <dbReference type="Proteomes" id="UP000179243"/>
    </source>
</evidence>
<reference evidence="1 2" key="1">
    <citation type="journal article" date="2016" name="Nat. Commun.">
        <title>Thousands of microbial genomes shed light on interconnected biogeochemical processes in an aquifer system.</title>
        <authorList>
            <person name="Anantharaman K."/>
            <person name="Brown C.T."/>
            <person name="Hug L.A."/>
            <person name="Sharon I."/>
            <person name="Castelle C.J."/>
            <person name="Probst A.J."/>
            <person name="Thomas B.C."/>
            <person name="Singh A."/>
            <person name="Wilkins M.J."/>
            <person name="Karaoz U."/>
            <person name="Brodie E.L."/>
            <person name="Williams K.H."/>
            <person name="Hubbard S.S."/>
            <person name="Banfield J.F."/>
        </authorList>
    </citation>
    <scope>NUCLEOTIDE SEQUENCE [LARGE SCALE GENOMIC DNA]</scope>
</reference>
<accession>A0A1F7FE77</accession>
<gene>
    <name evidence="1" type="ORF">A2519_09990</name>
</gene>
<sequence>MRAFAGPDIIRSARRPASFQRRGRLTFVWCFVAREFEEPLREGKQMKTVPWAVYAPTRRKAKRPQMRIAKATQQKGLL</sequence>